<name>C9RNR9_FIBSS</name>
<evidence type="ECO:0000313" key="5">
    <source>
        <dbReference type="Proteomes" id="UP000001497"/>
    </source>
</evidence>
<proteinExistence type="predicted"/>
<dbReference type="KEGG" id="fsc:FSU_1358"/>
<dbReference type="HOGENOM" id="CLU_467523_0_0_0"/>
<feature type="transmembrane region" description="Helical" evidence="1">
    <location>
        <begin position="21"/>
        <end position="40"/>
    </location>
</feature>
<keyword evidence="1" id="KW-0812">Transmembrane</keyword>
<dbReference type="EMBL" id="CP002158">
    <property type="protein sequence ID" value="ADL26860.1"/>
    <property type="molecule type" value="Genomic_DNA"/>
</dbReference>
<reference evidence="3" key="3">
    <citation type="submission" date="2010-08" db="EMBL/GenBank/DDBJ databases">
        <authorList>
            <person name="Durkin A.S."/>
            <person name="Nelson K.E."/>
            <person name="Morrison M."/>
            <person name="Forsberg C.W."/>
            <person name="Wilson D.B."/>
            <person name="Russell J.B."/>
            <person name="Cann I.K.O."/>
            <person name="Mackie R.I."/>
            <person name="White B.A."/>
        </authorList>
    </citation>
    <scope>NUCLEOTIDE SEQUENCE</scope>
    <source>
        <strain evidence="3">S85</strain>
    </source>
</reference>
<evidence type="ECO:0000313" key="2">
    <source>
        <dbReference type="EMBL" id="ACX74515.1"/>
    </source>
</evidence>
<accession>C9RNR9</accession>
<keyword evidence="5" id="KW-1185">Reference proteome</keyword>
<dbReference type="Proteomes" id="UP000000517">
    <property type="component" value="Chromosome"/>
</dbReference>
<reference evidence="2 5" key="1">
    <citation type="submission" date="2009-10" db="EMBL/GenBank/DDBJ databases">
        <title>Complete sequence of Fibrobacter succinogenes subsp. succinogenes S85.</title>
        <authorList>
            <consortium name="US DOE Joint Genome Institute"/>
            <person name="Lucas S."/>
            <person name="Copeland A."/>
            <person name="Lapidus A."/>
            <person name="Glavina del Rio T."/>
            <person name="Tice H."/>
            <person name="Bruce D."/>
            <person name="Goodwin L."/>
            <person name="Pitluck S."/>
            <person name="Chertkov O."/>
            <person name="Detter J.C."/>
            <person name="Han C."/>
            <person name="Tapia R."/>
            <person name="Larimer F."/>
            <person name="Land M."/>
            <person name="Hauser L."/>
            <person name="Kyrpides N."/>
            <person name="Mikhailova N."/>
            <person name="Weimer P.J."/>
            <person name="Stevenson D.M."/>
            <person name="Boyum J."/>
            <person name="Brumm P.I."/>
            <person name="Mead D."/>
        </authorList>
    </citation>
    <scope>NUCLEOTIDE SEQUENCE [LARGE SCALE GENOMIC DNA]</scope>
    <source>
        <strain evidence="5">ATCC 19169 / S85</strain>
        <strain evidence="2">S85</strain>
    </source>
</reference>
<dbReference type="KEGG" id="fsu:Fisuc_0908"/>
<evidence type="ECO:0000313" key="4">
    <source>
        <dbReference type="Proteomes" id="UP000000517"/>
    </source>
</evidence>
<evidence type="ECO:0000313" key="3">
    <source>
        <dbReference type="EMBL" id="ADL26860.1"/>
    </source>
</evidence>
<reference evidence="4" key="2">
    <citation type="submission" date="2010-08" db="EMBL/GenBank/DDBJ databases">
        <title>Complete sequence of Fibrobacter succinogenes subsp. succinogenes S85.</title>
        <authorList>
            <person name="Durkin A.S."/>
            <person name="Nelson K.E."/>
            <person name="Morrison M."/>
            <person name="Forsberg C.W."/>
            <person name="Wilson D.B."/>
            <person name="Russell J.B."/>
            <person name="Cann I.K.O."/>
            <person name="Mackie R.I."/>
            <person name="White B.A."/>
        </authorList>
    </citation>
    <scope>NUCLEOTIDE SEQUENCE [LARGE SCALE GENOMIC DNA]</scope>
    <source>
        <strain evidence="4">ATCC 19169 / S85</strain>
    </source>
</reference>
<dbReference type="STRING" id="59374.FSU_1358"/>
<evidence type="ECO:0000256" key="1">
    <source>
        <dbReference type="SAM" id="Phobius"/>
    </source>
</evidence>
<dbReference type="AlphaFoldDB" id="C9RNR9"/>
<dbReference type="OrthoDB" id="9803082at2"/>
<keyword evidence="1" id="KW-0472">Membrane</keyword>
<organism evidence="3 4">
    <name type="scientific">Fibrobacter succinogenes (strain ATCC 19169 / S85)</name>
    <dbReference type="NCBI Taxonomy" id="59374"/>
    <lineage>
        <taxon>Bacteria</taxon>
        <taxon>Pseudomonadati</taxon>
        <taxon>Fibrobacterota</taxon>
        <taxon>Fibrobacteria</taxon>
        <taxon>Fibrobacterales</taxon>
        <taxon>Fibrobacteraceae</taxon>
        <taxon>Fibrobacter</taxon>
    </lineage>
</organism>
<gene>
    <name evidence="2" type="ordered locus">Fisuc_0908</name>
    <name evidence="3" type="ordered locus">FSU_1358</name>
</gene>
<dbReference type="EMBL" id="CP001792">
    <property type="protein sequence ID" value="ACX74515.1"/>
    <property type="molecule type" value="Genomic_DNA"/>
</dbReference>
<protein>
    <submittedName>
        <fullName evidence="3">Uncharacterized protein</fullName>
    </submittedName>
</protein>
<dbReference type="Proteomes" id="UP000001497">
    <property type="component" value="Chromosome"/>
</dbReference>
<keyword evidence="1" id="KW-1133">Transmembrane helix</keyword>
<sequence>MNTISRQKTKDERRKNLVKESCRRFLSSLVWILSSVYFAACDFHGPWEYYPEERDVYTGIYTYGYVMANGNPYVCFSKVYQLDETSSQNFAFYDSADVTVRGRFTIGRDFEKQDTIAILEPKSSNPNCFYTPYMFYGITGESYELKAYFKWDSAGHVAKSTYKAIATIPNKVQVKGMNVPRQNGDYVWTENRNSNNLFYVQFLEYPMDMEFVKVALDYDNSVRGVLSIMNYGIENGESQNTTMNRMFKGMTDADEEGYRGIAMHDPLEKQQNLGFSSNRAVAGNKTLDTLYLMNMMLPIGEISVDLYATDESYVDYVDKVKQSVSDSRFIPESNIENGMGVFSGMAKTTIYVNVDGEGVGYGHIAASNCTDTKGDNADSWDSRGCRLYQDIACAGVSGPDYLWQAGDLEGLNEYATEVYRDSVYNKNVKACYASHVKAAMMLDTTKWSQFLPDSIDAADKANAYADGLKRYCVANNFKNNHIADCSALKQDCLEDPERNYCKEYLWLWCADRGWNLKDYEQCRSAFVSRYYLQNLKSNVLHREVEKVCDDYYNEMVTVNFDSSFSISMCKNWCEVKDGRVECQ</sequence>
<dbReference type="RefSeq" id="WP_014545656.1">
    <property type="nucleotide sequence ID" value="NC_013410.1"/>
</dbReference>